<gene>
    <name evidence="3" type="ORF">SAMN05444410_101208</name>
</gene>
<keyword evidence="2" id="KW-0732">Signal</keyword>
<reference evidence="3 4" key="1">
    <citation type="submission" date="2016-10" db="EMBL/GenBank/DDBJ databases">
        <authorList>
            <person name="Varghese N."/>
            <person name="Submissions S."/>
        </authorList>
    </citation>
    <scope>NUCLEOTIDE SEQUENCE [LARGE SCALE GENOMIC DNA]</scope>
    <source>
        <strain evidence="3 4">DSM 25353</strain>
    </source>
</reference>
<feature type="signal peptide" evidence="2">
    <location>
        <begin position="1"/>
        <end position="20"/>
    </location>
</feature>
<keyword evidence="4" id="KW-1185">Reference proteome</keyword>
<feature type="region of interest" description="Disordered" evidence="1">
    <location>
        <begin position="221"/>
        <end position="250"/>
    </location>
</feature>
<evidence type="ECO:0008006" key="5">
    <source>
        <dbReference type="Google" id="ProtNLM"/>
    </source>
</evidence>
<comment type="caution">
    <text evidence="3">The sequence shown here is derived from an EMBL/GenBank/DDBJ whole genome shotgun (WGS) entry which is preliminary data.</text>
</comment>
<feature type="compositionally biased region" description="Gly residues" evidence="1">
    <location>
        <begin position="234"/>
        <end position="245"/>
    </location>
</feature>
<dbReference type="AlphaFoldDB" id="A0A8X8LCM0"/>
<evidence type="ECO:0000313" key="3">
    <source>
        <dbReference type="EMBL" id="SDW08797.1"/>
    </source>
</evidence>
<evidence type="ECO:0000313" key="4">
    <source>
        <dbReference type="Proteomes" id="UP000198711"/>
    </source>
</evidence>
<proteinExistence type="predicted"/>
<evidence type="ECO:0000256" key="2">
    <source>
        <dbReference type="SAM" id="SignalP"/>
    </source>
</evidence>
<evidence type="ECO:0000256" key="1">
    <source>
        <dbReference type="SAM" id="MobiDB-lite"/>
    </source>
</evidence>
<organism evidence="3 4">
    <name type="scientific">Hydrobacter penzbergensis</name>
    <dbReference type="NCBI Taxonomy" id="1235997"/>
    <lineage>
        <taxon>Bacteria</taxon>
        <taxon>Pseudomonadati</taxon>
        <taxon>Bacteroidota</taxon>
        <taxon>Chitinophagia</taxon>
        <taxon>Chitinophagales</taxon>
        <taxon>Chitinophagaceae</taxon>
        <taxon>Hydrobacter</taxon>
    </lineage>
</organism>
<accession>A0A8X8LCM0</accession>
<dbReference type="EMBL" id="FNNO01000001">
    <property type="protein sequence ID" value="SDW08797.1"/>
    <property type="molecule type" value="Genomic_DNA"/>
</dbReference>
<sequence>MKRLFVLACLSFCALTQLTAQDSSHASQWRFSAGINLITVSTYNIVGTDTGFNNSLSFGPTLSFGNNSGFAISYSPRFVMGGTNKGLYMHAVSMGFSRYDLPVFDYAITYGHYFFTGNKSVPYSPMSNEIYGDLTYKKTWLMPYIAVGIGFGKDTSARPASSVSDIGLTAGFSHSFEWESGDVGFSMIPSVGLNAGTNDYFSFLNTTRYIGHNSKSVSYVKKGSGSTARRGGRRAGTGTGTGGGTTTTTSSAQGFGITNVQLDLESAIDINNLSIRPTVSLFIPVGNAASGNSTTAFWQLMFEYRF</sequence>
<name>A0A8X8LCM0_9BACT</name>
<dbReference type="RefSeq" id="WP_139173799.1">
    <property type="nucleotide sequence ID" value="NZ_FNNO01000001.1"/>
</dbReference>
<feature type="chain" id="PRO_5036486302" description="MetA-pathway of phenol degradation" evidence="2">
    <location>
        <begin position="21"/>
        <end position="306"/>
    </location>
</feature>
<dbReference type="Proteomes" id="UP000198711">
    <property type="component" value="Unassembled WGS sequence"/>
</dbReference>
<protein>
    <recommendedName>
        <fullName evidence="5">MetA-pathway of phenol degradation</fullName>
    </recommendedName>
</protein>